<dbReference type="GeneID" id="29067925"/>
<dbReference type="OrthoDB" id="24727at10239"/>
<accession>A0A1B3B0K2</accession>
<protein>
    <submittedName>
        <fullName evidence="2">Lysin A, peptidase domain</fullName>
    </submittedName>
</protein>
<dbReference type="RefSeq" id="YP_009290997.1">
    <property type="nucleotide sequence ID" value="NC_031109.1"/>
</dbReference>
<feature type="region of interest" description="Disordered" evidence="1">
    <location>
        <begin position="1"/>
        <end position="36"/>
    </location>
</feature>
<proteinExistence type="predicted"/>
<gene>
    <name evidence="2" type="primary">32</name>
    <name evidence="2" type="ORF">SEA_JUMBO_32</name>
</gene>
<organism evidence="2 3">
    <name type="scientific">Gordonia phage Jumbo</name>
    <dbReference type="NCBI Taxonomy" id="1887650"/>
    <lineage>
        <taxon>Viruses</taxon>
        <taxon>Duplodnaviria</taxon>
        <taxon>Heunggongvirae</taxon>
        <taxon>Uroviricota</taxon>
        <taxon>Caudoviricetes</taxon>
        <taxon>Gorjumvirus</taxon>
        <taxon>Gorjumvirus jumbo</taxon>
    </lineage>
</organism>
<dbReference type="EMBL" id="KX557281">
    <property type="protein sequence ID" value="AOE44543.1"/>
    <property type="molecule type" value="Genomic_DNA"/>
</dbReference>
<reference evidence="3" key="1">
    <citation type="submission" date="2016-07" db="EMBL/GenBank/DDBJ databases">
        <authorList>
            <person name="Florea S."/>
            <person name="Webb J.S."/>
            <person name="Jaromczyk J."/>
            <person name="Schardl C.L."/>
        </authorList>
    </citation>
    <scope>NUCLEOTIDE SEQUENCE [LARGE SCALE GENOMIC DNA]</scope>
</reference>
<evidence type="ECO:0000313" key="2">
    <source>
        <dbReference type="EMBL" id="AOE44543.1"/>
    </source>
</evidence>
<evidence type="ECO:0000256" key="1">
    <source>
        <dbReference type="SAM" id="MobiDB-lite"/>
    </source>
</evidence>
<dbReference type="Proteomes" id="UP000203357">
    <property type="component" value="Segment"/>
</dbReference>
<name>A0A1B3B0K2_9CAUD</name>
<dbReference type="KEGG" id="vg:29067925"/>
<sequence length="123" mass="12958">MSAKAVEGQFMGEPAGGPAKNLGWRGLAPQPDNDGNRWSQFRIAMKSEGGGNVDRQTMVEALGTLVFEATLRIKAVTDVEAAKAKTVDAKLGETVLGHAAVASGMGIANHDLLVEIRDLLKSK</sequence>
<evidence type="ECO:0000313" key="3">
    <source>
        <dbReference type="Proteomes" id="UP000203357"/>
    </source>
</evidence>
<keyword evidence="3" id="KW-1185">Reference proteome</keyword>